<name>A0A158NW93_ATTCE</name>
<evidence type="ECO:0000256" key="1">
    <source>
        <dbReference type="SAM" id="Phobius"/>
    </source>
</evidence>
<dbReference type="eggNOG" id="KOG3298">
    <property type="taxonomic scope" value="Eukaryota"/>
</dbReference>
<proteinExistence type="predicted"/>
<reference evidence="3" key="1">
    <citation type="journal article" date="2011" name="PLoS Genet.">
        <title>The genome sequence of the leaf-cutter ant Atta cephalotes reveals insights into its obligate symbiotic lifestyle.</title>
        <authorList>
            <person name="Suen G."/>
            <person name="Teiling C."/>
            <person name="Li L."/>
            <person name="Holt C."/>
            <person name="Abouheif E."/>
            <person name="Bornberg-Bauer E."/>
            <person name="Bouffard P."/>
            <person name="Caldera E.J."/>
            <person name="Cash E."/>
            <person name="Cavanaugh A."/>
            <person name="Denas O."/>
            <person name="Elhaik E."/>
            <person name="Fave M.J."/>
            <person name="Gadau J."/>
            <person name="Gibson J.D."/>
            <person name="Graur D."/>
            <person name="Grubbs K.J."/>
            <person name="Hagen D.E."/>
            <person name="Harkins T.T."/>
            <person name="Helmkampf M."/>
            <person name="Hu H."/>
            <person name="Johnson B.R."/>
            <person name="Kim J."/>
            <person name="Marsh S.E."/>
            <person name="Moeller J.A."/>
            <person name="Munoz-Torres M.C."/>
            <person name="Murphy M.C."/>
            <person name="Naughton M.C."/>
            <person name="Nigam S."/>
            <person name="Overson R."/>
            <person name="Rajakumar R."/>
            <person name="Reese J.T."/>
            <person name="Scott J.J."/>
            <person name="Smith C.R."/>
            <person name="Tao S."/>
            <person name="Tsutsui N.D."/>
            <person name="Viljakainen L."/>
            <person name="Wissler L."/>
            <person name="Yandell M.D."/>
            <person name="Zimmer F."/>
            <person name="Taylor J."/>
            <person name="Slater S.C."/>
            <person name="Clifton S.W."/>
            <person name="Warren W.C."/>
            <person name="Elsik C.G."/>
            <person name="Smith C.D."/>
            <person name="Weinstock G.M."/>
            <person name="Gerardo N.M."/>
            <person name="Currie C.R."/>
        </authorList>
    </citation>
    <scope>NUCLEOTIDE SEQUENCE [LARGE SCALE GENOMIC DNA]</scope>
</reference>
<gene>
    <name evidence="2" type="primary">105625065</name>
</gene>
<dbReference type="PANTHER" id="PTHR37159:SF1">
    <property type="entry name" value="GH11867P"/>
    <property type="match status" value="1"/>
</dbReference>
<dbReference type="PANTHER" id="PTHR37159">
    <property type="entry name" value="GH11867P"/>
    <property type="match status" value="1"/>
</dbReference>
<dbReference type="STRING" id="12957.A0A158NW93"/>
<evidence type="ECO:0000313" key="2">
    <source>
        <dbReference type="EnsemblMetazoa" id="XP_012061801.1"/>
    </source>
</evidence>
<evidence type="ECO:0000313" key="3">
    <source>
        <dbReference type="Proteomes" id="UP000005205"/>
    </source>
</evidence>
<dbReference type="EnsemblMetazoa" id="XM_012206411.1">
    <property type="protein sequence ID" value="XP_012061801.1"/>
    <property type="gene ID" value="LOC105625065"/>
</dbReference>
<dbReference type="AlphaFoldDB" id="A0A158NW93"/>
<dbReference type="Proteomes" id="UP000005205">
    <property type="component" value="Unassembled WGS sequence"/>
</dbReference>
<keyword evidence="1" id="KW-0812">Transmembrane</keyword>
<dbReference type="OrthoDB" id="6361347at2759"/>
<dbReference type="EMBL" id="ADTU01002956">
    <property type="status" value="NOT_ANNOTATED_CDS"/>
    <property type="molecule type" value="Genomic_DNA"/>
</dbReference>
<dbReference type="InParanoid" id="A0A158NW93"/>
<keyword evidence="1" id="KW-1133">Transmembrane helix</keyword>
<feature type="transmembrane region" description="Helical" evidence="1">
    <location>
        <begin position="377"/>
        <end position="395"/>
    </location>
</feature>
<keyword evidence="3" id="KW-1185">Reference proteome</keyword>
<feature type="transmembrane region" description="Helical" evidence="1">
    <location>
        <begin position="144"/>
        <end position="169"/>
    </location>
</feature>
<organism evidence="2 3">
    <name type="scientific">Atta cephalotes</name>
    <name type="common">Leafcutter ant</name>
    <dbReference type="NCBI Taxonomy" id="12957"/>
    <lineage>
        <taxon>Eukaryota</taxon>
        <taxon>Metazoa</taxon>
        <taxon>Ecdysozoa</taxon>
        <taxon>Arthropoda</taxon>
        <taxon>Hexapoda</taxon>
        <taxon>Insecta</taxon>
        <taxon>Pterygota</taxon>
        <taxon>Neoptera</taxon>
        <taxon>Endopterygota</taxon>
        <taxon>Hymenoptera</taxon>
        <taxon>Apocrita</taxon>
        <taxon>Aculeata</taxon>
        <taxon>Formicoidea</taxon>
        <taxon>Formicidae</taxon>
        <taxon>Myrmicinae</taxon>
        <taxon>Atta</taxon>
    </lineage>
</organism>
<dbReference type="KEGG" id="acep:105625065"/>
<accession>A0A158NW93</accession>
<sequence length="468" mass="55265">MEMMNDDKSDRIKQDHIQNIMKEIIPSIKNQSNGINGCTKNADENEHYELAEAKNSVKYIKHFVTKMKPIIDQNAAKPKDYDKWTEEEQIKHIIDNIKTYMPSIPQSLLFFISGTLYRGDCGRNSMDKPLWLDMEKFQRGQKFVLDYFVSISFANIISLFQIFAFTGALKPLIFSQKSHTPYLAFKRYLSTICYIKSWMTEDPWTVGTRAYNDIQTVRRMHREIRLKLCEKDTEEIEMASKIPNPWCPNREIISEDLSSCPYPTIENGCINVLIKLTGLNQADMAATQFAFIGMILLYPQEFGIYVSDEDMAAFCHTWRGLGYLLGIEDQYNFCRGSLKEIKQRSRDFIEVWTKSYLRQALPEWEHMLRCVIEGSSYFMGFFTFKMALLFLTNLLNIDMPRMRSTLTYYERFKLIISQHFMSYIIRIRFIREFLTKKFYEKMDEAVKYRPKKHMELKKRSQKTLAEGL</sequence>
<protein>
    <submittedName>
        <fullName evidence="2">Uncharacterized protein</fullName>
    </submittedName>
</protein>
<keyword evidence="1" id="KW-0472">Membrane</keyword>
<reference evidence="2" key="2">
    <citation type="submission" date="2016-04" db="UniProtKB">
        <authorList>
            <consortium name="EnsemblMetazoa"/>
        </authorList>
    </citation>
    <scope>IDENTIFICATION</scope>
</reference>